<keyword evidence="1" id="KW-1133">Transmembrane helix</keyword>
<evidence type="ECO:0000313" key="4">
    <source>
        <dbReference type="Proteomes" id="UP000541352"/>
    </source>
</evidence>
<dbReference type="EMBL" id="JACIBY010000006">
    <property type="protein sequence ID" value="MBB3839408.1"/>
    <property type="molecule type" value="Genomic_DNA"/>
</dbReference>
<dbReference type="AlphaFoldDB" id="A0A7W5ZM91"/>
<comment type="caution">
    <text evidence="3">The sequence shown here is derived from an EMBL/GenBank/DDBJ whole genome shotgun (WGS) entry which is preliminary data.</text>
</comment>
<dbReference type="InterPro" id="IPR058058">
    <property type="entry name" value="CBU_0592-like"/>
</dbReference>
<evidence type="ECO:0000313" key="3">
    <source>
        <dbReference type="EMBL" id="MBB3839408.1"/>
    </source>
</evidence>
<keyword evidence="4" id="KW-1185">Reference proteome</keyword>
<gene>
    <name evidence="3" type="ORF">FHS57_003414</name>
</gene>
<reference evidence="3 4" key="1">
    <citation type="submission" date="2020-08" db="EMBL/GenBank/DDBJ databases">
        <title>Genomic Encyclopedia of Type Strains, Phase IV (KMG-IV): sequencing the most valuable type-strain genomes for metagenomic binning, comparative biology and taxonomic classification.</title>
        <authorList>
            <person name="Goeker M."/>
        </authorList>
    </citation>
    <scope>NUCLEOTIDE SEQUENCE [LARGE SCALE GENOMIC DNA]</scope>
    <source>
        <strain evidence="3 4">DSM 17976</strain>
    </source>
</reference>
<dbReference type="Proteomes" id="UP000541352">
    <property type="component" value="Unassembled WGS sequence"/>
</dbReference>
<dbReference type="NCBIfam" id="NF047864">
    <property type="entry name" value="CBU_0592_membra"/>
    <property type="match status" value="1"/>
</dbReference>
<feature type="transmembrane region" description="Helical" evidence="1">
    <location>
        <begin position="6"/>
        <end position="24"/>
    </location>
</feature>
<name>A0A7W5ZM91_9BACT</name>
<keyword evidence="1" id="KW-0472">Membrane</keyword>
<feature type="domain" description="CBU-0592-like" evidence="2">
    <location>
        <begin position="7"/>
        <end position="78"/>
    </location>
</feature>
<organism evidence="3 4">
    <name type="scientific">Runella defluvii</name>
    <dbReference type="NCBI Taxonomy" id="370973"/>
    <lineage>
        <taxon>Bacteria</taxon>
        <taxon>Pseudomonadati</taxon>
        <taxon>Bacteroidota</taxon>
        <taxon>Cytophagia</taxon>
        <taxon>Cytophagales</taxon>
        <taxon>Spirosomataceae</taxon>
        <taxon>Runella</taxon>
    </lineage>
</organism>
<proteinExistence type="predicted"/>
<accession>A0A7W5ZM91</accession>
<protein>
    <recommendedName>
        <fullName evidence="2">CBU-0592-like domain-containing protein</fullName>
    </recommendedName>
</protein>
<sequence>MTERLIIDILGWIGSVLVVGAYALNISGKLQATTKAYLWANLVGSAFLIVNTLTYGAIPSAMVNIIWVGIALWGMFKREPNTH</sequence>
<keyword evidence="1" id="KW-0812">Transmembrane</keyword>
<dbReference type="RefSeq" id="WP_183975632.1">
    <property type="nucleotide sequence ID" value="NZ_JACIBY010000006.1"/>
</dbReference>
<feature type="transmembrane region" description="Helical" evidence="1">
    <location>
        <begin position="59"/>
        <end position="76"/>
    </location>
</feature>
<evidence type="ECO:0000256" key="1">
    <source>
        <dbReference type="SAM" id="Phobius"/>
    </source>
</evidence>
<evidence type="ECO:0000259" key="2">
    <source>
        <dbReference type="Pfam" id="PF26604"/>
    </source>
</evidence>
<dbReference type="Pfam" id="PF26604">
    <property type="entry name" value="CBU_0592"/>
    <property type="match status" value="1"/>
</dbReference>